<dbReference type="EMBL" id="JAGQFT020000001">
    <property type="protein sequence ID" value="MBS7455570.1"/>
    <property type="molecule type" value="Genomic_DNA"/>
</dbReference>
<reference evidence="3" key="2">
    <citation type="submission" date="2021-04" db="EMBL/GenBank/DDBJ databases">
        <authorList>
            <person name="Karlyshev A.V."/>
        </authorList>
    </citation>
    <scope>NUCLEOTIDE SEQUENCE</scope>
    <source>
        <strain evidence="3">LMG 29479</strain>
    </source>
</reference>
<evidence type="ECO:0000313" key="4">
    <source>
        <dbReference type="EMBL" id="MBS7455570.1"/>
    </source>
</evidence>
<keyword evidence="1" id="KW-0547">Nucleotide-binding</keyword>
<evidence type="ECO:0000259" key="2">
    <source>
        <dbReference type="PROSITE" id="PS50975"/>
    </source>
</evidence>
<dbReference type="AlphaFoldDB" id="A0A8J8AYV3"/>
<dbReference type="PROSITE" id="PS50975">
    <property type="entry name" value="ATP_GRASP"/>
    <property type="match status" value="1"/>
</dbReference>
<keyword evidence="5" id="KW-1185">Reference proteome</keyword>
<dbReference type="GO" id="GO:0005524">
    <property type="term" value="F:ATP binding"/>
    <property type="evidence" value="ECO:0007669"/>
    <property type="project" value="UniProtKB-UniRule"/>
</dbReference>
<dbReference type="RefSeq" id="WP_211927373.1">
    <property type="nucleotide sequence ID" value="NZ_JAGQFT020000001.1"/>
</dbReference>
<organism evidence="3">
    <name type="scientific">Coralloluteibacterium stylophorae</name>
    <dbReference type="NCBI Taxonomy" id="1776034"/>
    <lineage>
        <taxon>Bacteria</taxon>
        <taxon>Pseudomonadati</taxon>
        <taxon>Pseudomonadota</taxon>
        <taxon>Gammaproteobacteria</taxon>
        <taxon>Lysobacterales</taxon>
        <taxon>Lysobacteraceae</taxon>
        <taxon>Coralloluteibacterium</taxon>
    </lineage>
</organism>
<dbReference type="EMBL" id="JAGQFT010000135">
    <property type="protein sequence ID" value="MBR0563465.1"/>
    <property type="molecule type" value="Genomic_DNA"/>
</dbReference>
<accession>A0A8J8AYV3</accession>
<feature type="domain" description="ATP-grasp" evidence="2">
    <location>
        <begin position="123"/>
        <end position="341"/>
    </location>
</feature>
<protein>
    <submittedName>
        <fullName evidence="3">DUF3182 family protein</fullName>
    </submittedName>
</protein>
<dbReference type="InterPro" id="IPR011761">
    <property type="entry name" value="ATP-grasp"/>
</dbReference>
<reference evidence="4 5" key="1">
    <citation type="journal article" date="2021" name="Microbiol. Resour. Announc.">
        <title>Draft Genome Sequence of Coralloluteibacterium stylophorae LMG 29479T.</title>
        <authorList>
            <person name="Karlyshev A.V."/>
            <person name="Kudryashova E.B."/>
            <person name="Ariskina E.V."/>
            <person name="Conroy A.P."/>
            <person name="Abidueva E.Y."/>
        </authorList>
    </citation>
    <scope>NUCLEOTIDE SEQUENCE [LARGE SCALE GENOMIC DNA]</scope>
    <source>
        <strain evidence="4 5">LMG 29479</strain>
    </source>
</reference>
<proteinExistence type="predicted"/>
<sequence length="381" mass="40780">MHETARQAWSTADRGGVVAVYQVEGSELECEYEIESCMRLARRIAGLKGLEFAGAHQPALRASGPVYLVPTDTLVGTDFAASLGVRDAHDLFGGVAPVSFVATKAITQPLVAAEAAAPAGWSRLFAARAADAVLRGYTVFDADDARIAAQRLFELGPLRLKPVHARGGLGQVVATDMDQVEVALMHLATASLACGGLVLEENLEEVVTCSVGQVRVGGLVASYHGTQRLTTNNFGQEVYGGTRLTVVRGGFDRLLERDLETAERTAIRQARTYEDAALAAYPGLLLSRSNYDVAQGRDGRGRWRSGVLEQSWRLGGATPAELVALEAFAADPALAAVRSECIEIYGEHETPPAGADLLLDMEDPRAGRIRKYTLCEEVRDA</sequence>
<keyword evidence="1" id="KW-0067">ATP-binding</keyword>
<dbReference type="GO" id="GO:0046872">
    <property type="term" value="F:metal ion binding"/>
    <property type="evidence" value="ECO:0007669"/>
    <property type="project" value="InterPro"/>
</dbReference>
<dbReference type="InterPro" id="IPR021519">
    <property type="entry name" value="DUF3182"/>
</dbReference>
<comment type="caution">
    <text evidence="3">The sequence shown here is derived from an EMBL/GenBank/DDBJ whole genome shotgun (WGS) entry which is preliminary data.</text>
</comment>
<evidence type="ECO:0000256" key="1">
    <source>
        <dbReference type="PROSITE-ProRule" id="PRU00409"/>
    </source>
</evidence>
<evidence type="ECO:0000313" key="3">
    <source>
        <dbReference type="EMBL" id="MBR0563465.1"/>
    </source>
</evidence>
<dbReference type="Proteomes" id="UP000675747">
    <property type="component" value="Unassembled WGS sequence"/>
</dbReference>
<name>A0A8J8AYV3_9GAMM</name>
<dbReference type="Pfam" id="PF11379">
    <property type="entry name" value="DUF3182"/>
    <property type="match status" value="1"/>
</dbReference>
<gene>
    <name evidence="4" type="ORF">KB893_000270</name>
    <name evidence="3" type="ORF">KB893_13210</name>
</gene>
<dbReference type="SUPFAM" id="SSF56059">
    <property type="entry name" value="Glutathione synthetase ATP-binding domain-like"/>
    <property type="match status" value="1"/>
</dbReference>
<evidence type="ECO:0000313" key="5">
    <source>
        <dbReference type="Proteomes" id="UP000675747"/>
    </source>
</evidence>